<dbReference type="Gene3D" id="3.40.50.150">
    <property type="entry name" value="Vaccinia Virus protein VP39"/>
    <property type="match status" value="1"/>
</dbReference>
<feature type="domain" description="Release factor glutamine methyltransferase N-terminal" evidence="7">
    <location>
        <begin position="317"/>
        <end position="387"/>
    </location>
</feature>
<dbReference type="eggNOG" id="COG2890">
    <property type="taxonomic scope" value="Bacteria"/>
</dbReference>
<dbReference type="Proteomes" id="UP000092714">
    <property type="component" value="Unassembled WGS sequence"/>
</dbReference>
<dbReference type="InterPro" id="IPR029063">
    <property type="entry name" value="SAM-dependent_MTases_sf"/>
</dbReference>
<dbReference type="GO" id="GO:0102559">
    <property type="term" value="F:peptide chain release factor N(5)-glutamine methyltransferase activity"/>
    <property type="evidence" value="ECO:0007669"/>
    <property type="project" value="UniProtKB-EC"/>
</dbReference>
<evidence type="ECO:0000256" key="5">
    <source>
        <dbReference type="SAM" id="Phobius"/>
    </source>
</evidence>
<feature type="domain" description="Methyltransferase small" evidence="6">
    <location>
        <begin position="411"/>
        <end position="511"/>
    </location>
</feature>
<keyword evidence="5" id="KW-0812">Transmembrane</keyword>
<dbReference type="CDD" id="cd02440">
    <property type="entry name" value="AdoMet_MTases"/>
    <property type="match status" value="1"/>
</dbReference>
<dbReference type="NCBIfam" id="TIGR00536">
    <property type="entry name" value="hemK_fam"/>
    <property type="match status" value="1"/>
</dbReference>
<gene>
    <name evidence="4" type="primary">prmC</name>
    <name evidence="8" type="ORF">CP373A1_03985</name>
</gene>
<keyword evidence="9" id="KW-1185">Reference proteome</keyword>
<evidence type="ECO:0000256" key="3">
    <source>
        <dbReference type="ARBA" id="ARBA00022691"/>
    </source>
</evidence>
<dbReference type="SUPFAM" id="SSF53335">
    <property type="entry name" value="S-adenosyl-L-methionine-dependent methyltransferases"/>
    <property type="match status" value="1"/>
</dbReference>
<feature type="transmembrane region" description="Helical" evidence="5">
    <location>
        <begin position="216"/>
        <end position="237"/>
    </location>
</feature>
<organism evidence="8 9">
    <name type="scientific">Clostridium paraputrificum</name>
    <dbReference type="NCBI Taxonomy" id="29363"/>
    <lineage>
        <taxon>Bacteria</taxon>
        <taxon>Bacillati</taxon>
        <taxon>Bacillota</taxon>
        <taxon>Clostridia</taxon>
        <taxon>Eubacteriales</taxon>
        <taxon>Clostridiaceae</taxon>
        <taxon>Clostridium</taxon>
    </lineage>
</organism>
<comment type="caution">
    <text evidence="4">Lacks conserved residue(s) required for the propagation of feature annotation.</text>
</comment>
<feature type="binding site" evidence="4">
    <location>
        <begin position="501"/>
        <end position="504"/>
    </location>
    <ligand>
        <name>substrate</name>
    </ligand>
</feature>
<dbReference type="Pfam" id="PF17827">
    <property type="entry name" value="PrmC_N"/>
    <property type="match status" value="1"/>
</dbReference>
<evidence type="ECO:0000259" key="6">
    <source>
        <dbReference type="Pfam" id="PF05175"/>
    </source>
</evidence>
<dbReference type="InterPro" id="IPR002052">
    <property type="entry name" value="DNA_methylase_N6_adenine_CS"/>
</dbReference>
<comment type="function">
    <text evidence="4">Methylates the class 1 translation termination release factors RF1/PrfA and RF2/PrfB on the glutamine residue of the universally conserved GGQ motif.</text>
</comment>
<dbReference type="EMBL" id="MAPZ01000011">
    <property type="protein sequence ID" value="OBY11761.1"/>
    <property type="molecule type" value="Genomic_DNA"/>
</dbReference>
<dbReference type="Pfam" id="PF05175">
    <property type="entry name" value="MTS"/>
    <property type="match status" value="1"/>
</dbReference>
<dbReference type="PROSITE" id="PS00092">
    <property type="entry name" value="N6_MTASE"/>
    <property type="match status" value="1"/>
</dbReference>
<evidence type="ECO:0000256" key="4">
    <source>
        <dbReference type="HAMAP-Rule" id="MF_02126"/>
    </source>
</evidence>
<reference evidence="8 9" key="1">
    <citation type="submission" date="2016-06" db="EMBL/GenBank/DDBJ databases">
        <authorList>
            <person name="Kjaerup R.B."/>
            <person name="Dalgaard T.S."/>
            <person name="Juul-Madsen H.R."/>
        </authorList>
    </citation>
    <scope>NUCLEOTIDE SEQUENCE [LARGE SCALE GENOMIC DNA]</scope>
    <source>
        <strain evidence="8 9">373-A1</strain>
    </source>
</reference>
<keyword evidence="5" id="KW-1133">Transmembrane helix</keyword>
<dbReference type="InterPro" id="IPR010787">
    <property type="entry name" value="DUF1385"/>
</dbReference>
<keyword evidence="5" id="KW-0472">Membrane</keyword>
<dbReference type="InterPro" id="IPR007848">
    <property type="entry name" value="Small_mtfrase_dom"/>
</dbReference>
<dbReference type="EC" id="2.1.1.297" evidence="4"/>
<keyword evidence="2 4" id="KW-0808">Transferase</keyword>
<dbReference type="GO" id="GO:0032259">
    <property type="term" value="P:methylation"/>
    <property type="evidence" value="ECO:0007669"/>
    <property type="project" value="UniProtKB-KW"/>
</dbReference>
<sequence length="596" mass="67463">MKRKDVGGQAVIEGVMMRGSKGMAIAVRKEDGEIDVKVEKVVPLTKKYKFLNIPLIRGIFVLVDSLKIGMDSLNHSASFIEEDEDYEPESKFERLLDRFEGWLRKKYGEKAEDIIMSITMGIAFLLAIGLFIGLPTAIATIFKGFGISPILLNLIEAAIRISILIIYIWGIAKLDDMYRVFQYHGAEHKTIFCYEAEEELTVENVKRFSRFHPRCGTNFLFLIMFVSVFIFSFTGWGGFLQRIVLRILLIPIVAGITYEIIKWLGKSNGVIARIISYPGLKLQGLTTREPDDKQIEVAIASLKAAEGIEEREKTIGELLNEGTKILGDADIDTSRLDSQLLLGKVLEKDKLYLITNSTEKVSNSNKIKYFNLIKKRQDKMPVRYILGECDFMGLDFYVEEGVLIPRSDTEVLVEEVLKLIPINKKLEVCDLCSGSGAIGISLAHYRPDIKVDEIDLYPVPEKVTKKNIIRNNLEDRVSFIKSDLLDEVIKVNKRYNIIVSNPPYIKEEEIETLMEDVKDYEPKTALSGGDDGLVFYRKIVEQSKETLLEGGMLCFEIGYDQGESVKNLLEENRFVDVKVVKDLAGLDRVVLGKFAC</sequence>
<dbReference type="NCBIfam" id="TIGR03534">
    <property type="entry name" value="RF_mod_PrmC"/>
    <property type="match status" value="1"/>
</dbReference>
<name>A0A173XFZ8_9CLOT</name>
<dbReference type="PANTHER" id="PTHR42867:SF1">
    <property type="entry name" value="MEMBRANE PROTEIN-RELATED"/>
    <property type="match status" value="1"/>
</dbReference>
<comment type="caution">
    <text evidence="8">The sequence shown here is derived from an EMBL/GenBank/DDBJ whole genome shotgun (WGS) entry which is preliminary data.</text>
</comment>
<evidence type="ECO:0000313" key="9">
    <source>
        <dbReference type="Proteomes" id="UP000092714"/>
    </source>
</evidence>
<keyword evidence="3 4" id="KW-0949">S-adenosyl-L-methionine</keyword>
<dbReference type="AlphaFoldDB" id="A0A173XFZ8"/>
<evidence type="ECO:0000259" key="7">
    <source>
        <dbReference type="Pfam" id="PF17827"/>
    </source>
</evidence>
<dbReference type="OrthoDB" id="9784805at2"/>
<dbReference type="RefSeq" id="WP_055184124.1">
    <property type="nucleotide sequence ID" value="NZ_CABHIH010000002.1"/>
</dbReference>
<dbReference type="eggNOG" id="COG3872">
    <property type="taxonomic scope" value="Bacteria"/>
</dbReference>
<evidence type="ECO:0000313" key="8">
    <source>
        <dbReference type="EMBL" id="OBY11761.1"/>
    </source>
</evidence>
<evidence type="ECO:0000256" key="1">
    <source>
        <dbReference type="ARBA" id="ARBA00022603"/>
    </source>
</evidence>
<evidence type="ECO:0000256" key="2">
    <source>
        <dbReference type="ARBA" id="ARBA00022679"/>
    </source>
</evidence>
<protein>
    <recommendedName>
        <fullName evidence="4">Release factor glutamine methyltransferase</fullName>
        <shortName evidence="4">RF MTase</shortName>
        <ecNumber evidence="4">2.1.1.297</ecNumber>
    </recommendedName>
    <alternativeName>
        <fullName evidence="4">N5-glutamine methyltransferase PrmC</fullName>
    </alternativeName>
    <alternativeName>
        <fullName evidence="4">Protein-(glutamine-N5) MTase PrmC</fullName>
    </alternativeName>
    <alternativeName>
        <fullName evidence="4">Protein-glutamine N-methyltransferase PrmC</fullName>
    </alternativeName>
</protein>
<dbReference type="GO" id="GO:0003676">
    <property type="term" value="F:nucleic acid binding"/>
    <property type="evidence" value="ECO:0007669"/>
    <property type="project" value="InterPro"/>
</dbReference>
<feature type="transmembrane region" description="Helical" evidence="5">
    <location>
        <begin position="150"/>
        <end position="172"/>
    </location>
</feature>
<comment type="catalytic activity">
    <reaction evidence="4">
        <text>L-glutaminyl-[peptide chain release factor] + S-adenosyl-L-methionine = N(5)-methyl-L-glutaminyl-[peptide chain release factor] + S-adenosyl-L-homocysteine + H(+)</text>
        <dbReference type="Rhea" id="RHEA:42896"/>
        <dbReference type="Rhea" id="RHEA-COMP:10271"/>
        <dbReference type="Rhea" id="RHEA-COMP:10272"/>
        <dbReference type="ChEBI" id="CHEBI:15378"/>
        <dbReference type="ChEBI" id="CHEBI:30011"/>
        <dbReference type="ChEBI" id="CHEBI:57856"/>
        <dbReference type="ChEBI" id="CHEBI:59789"/>
        <dbReference type="ChEBI" id="CHEBI:61891"/>
        <dbReference type="EC" id="2.1.1.297"/>
    </reaction>
</comment>
<keyword evidence="1 4" id="KW-0489">Methyltransferase</keyword>
<feature type="transmembrane region" description="Helical" evidence="5">
    <location>
        <begin position="114"/>
        <end position="138"/>
    </location>
</feature>
<dbReference type="Gene3D" id="1.10.8.10">
    <property type="entry name" value="DNA helicase RuvA subunit, C-terminal domain"/>
    <property type="match status" value="1"/>
</dbReference>
<dbReference type="HAMAP" id="MF_02126">
    <property type="entry name" value="RF_methyltr_PrmC"/>
    <property type="match status" value="1"/>
</dbReference>
<proteinExistence type="inferred from homology"/>
<comment type="similarity">
    <text evidence="4">Belongs to the protein N5-glutamine methyltransferase family. PrmC subfamily.</text>
</comment>
<dbReference type="InterPro" id="IPR019874">
    <property type="entry name" value="RF_methyltr_PrmC"/>
</dbReference>
<feature type="binding site" evidence="4">
    <location>
        <position position="455"/>
    </location>
    <ligand>
        <name>S-adenosyl-L-methionine</name>
        <dbReference type="ChEBI" id="CHEBI:59789"/>
    </ligand>
</feature>
<dbReference type="Pfam" id="PF07136">
    <property type="entry name" value="DUF1385"/>
    <property type="match status" value="1"/>
</dbReference>
<dbReference type="InterPro" id="IPR004556">
    <property type="entry name" value="HemK-like"/>
</dbReference>
<feature type="binding site" evidence="4">
    <location>
        <position position="501"/>
    </location>
    <ligand>
        <name>S-adenosyl-L-methionine</name>
        <dbReference type="ChEBI" id="CHEBI:59789"/>
    </ligand>
</feature>
<accession>A0A173XFZ8</accession>
<dbReference type="InterPro" id="IPR040758">
    <property type="entry name" value="PrmC_N"/>
</dbReference>
<dbReference type="PANTHER" id="PTHR42867">
    <property type="entry name" value="MEMBRANE PROTEIN-RELATED"/>
    <property type="match status" value="1"/>
</dbReference>